<keyword evidence="1" id="KW-0732">Signal</keyword>
<comment type="caution">
    <text evidence="3">The sequence shown here is derived from an EMBL/GenBank/DDBJ whole genome shotgun (WGS) entry which is preliminary data.</text>
</comment>
<keyword evidence="4" id="KW-1185">Reference proteome</keyword>
<proteinExistence type="predicted"/>
<dbReference type="InterPro" id="IPR051465">
    <property type="entry name" value="Cell_Envelope_Struct_Comp"/>
</dbReference>
<evidence type="ECO:0000313" key="4">
    <source>
        <dbReference type="Proteomes" id="UP001241988"/>
    </source>
</evidence>
<feature type="chain" id="PRO_5047218207" description="SLH domain-containing protein" evidence="1">
    <location>
        <begin position="23"/>
        <end position="359"/>
    </location>
</feature>
<dbReference type="Pfam" id="PF00395">
    <property type="entry name" value="SLH"/>
    <property type="match status" value="3"/>
</dbReference>
<dbReference type="EMBL" id="JAUSWB010000003">
    <property type="protein sequence ID" value="MDQ0428644.1"/>
    <property type="molecule type" value="Genomic_DNA"/>
</dbReference>
<dbReference type="Proteomes" id="UP001241988">
    <property type="component" value="Unassembled WGS sequence"/>
</dbReference>
<dbReference type="RefSeq" id="WP_308786806.1">
    <property type="nucleotide sequence ID" value="NZ_JAUSWB010000003.1"/>
</dbReference>
<sequence length="359" mass="40255">MKKLSLLAVLVLMLGLALPVEGASGLPESHEFYEEITYLKDRDVLKGYPDGTMRPDTGVTRAEAAIMISRLKKFDTTPRNTGFPDVPASHKASGSIAAAAEAELIEGYPDGTYRPENTITRAEMAFILSRLFIVPFRADVSFTDITPSMKVYEPVQKILAANITIGFPDKTFRPNSTVTRGQFSAFLARGLEPEFKNDATIAQSYLRDKTRSYVYDTEFGIERHVYNYVPIRNGLEMGFIWSIYREDGSLLTDSTEFETHERYTFGLPYSESYSDLEYPPEVGQTWYTDTLYAAAREITGTGMTVETQYQVFTEAVEVTVAADPEFLEEGHIYYMVEGFGEVKSVKMDGTVTKELTAVE</sequence>
<name>A0ABU0GTG4_9BACL</name>
<reference evidence="3 4" key="1">
    <citation type="submission" date="2023-07" db="EMBL/GenBank/DDBJ databases">
        <title>Genomic Encyclopedia of Type Strains, Phase IV (KMG-IV): sequencing the most valuable type-strain genomes for metagenomic binning, comparative biology and taxonomic classification.</title>
        <authorList>
            <person name="Goeker M."/>
        </authorList>
    </citation>
    <scope>NUCLEOTIDE SEQUENCE [LARGE SCALE GENOMIC DNA]</scope>
    <source>
        <strain evidence="3 4">DSM 16419</strain>
    </source>
</reference>
<feature type="domain" description="SLH" evidence="2">
    <location>
        <begin position="19"/>
        <end position="78"/>
    </location>
</feature>
<dbReference type="InterPro" id="IPR001119">
    <property type="entry name" value="SLH_dom"/>
</dbReference>
<organism evidence="3 4">
    <name type="scientific">Planomicrobium stackebrandtii</name>
    <dbReference type="NCBI Taxonomy" id="253160"/>
    <lineage>
        <taxon>Bacteria</taxon>
        <taxon>Bacillati</taxon>
        <taxon>Bacillota</taxon>
        <taxon>Bacilli</taxon>
        <taxon>Bacillales</taxon>
        <taxon>Caryophanaceae</taxon>
        <taxon>Planomicrobium</taxon>
    </lineage>
</organism>
<evidence type="ECO:0000313" key="3">
    <source>
        <dbReference type="EMBL" id="MDQ0428644.1"/>
    </source>
</evidence>
<evidence type="ECO:0000256" key="1">
    <source>
        <dbReference type="SAM" id="SignalP"/>
    </source>
</evidence>
<gene>
    <name evidence="3" type="ORF">QOZ98_001470</name>
</gene>
<feature type="domain" description="SLH" evidence="2">
    <location>
        <begin position="143"/>
        <end position="201"/>
    </location>
</feature>
<protein>
    <recommendedName>
        <fullName evidence="2">SLH domain-containing protein</fullName>
    </recommendedName>
</protein>
<feature type="signal peptide" evidence="1">
    <location>
        <begin position="1"/>
        <end position="22"/>
    </location>
</feature>
<feature type="domain" description="SLH" evidence="2">
    <location>
        <begin position="79"/>
        <end position="142"/>
    </location>
</feature>
<dbReference type="PROSITE" id="PS51272">
    <property type="entry name" value="SLH"/>
    <property type="match status" value="3"/>
</dbReference>
<evidence type="ECO:0000259" key="2">
    <source>
        <dbReference type="PROSITE" id="PS51272"/>
    </source>
</evidence>
<accession>A0ABU0GTG4</accession>
<dbReference type="PANTHER" id="PTHR43308">
    <property type="entry name" value="OUTER MEMBRANE PROTEIN ALPHA-RELATED"/>
    <property type="match status" value="1"/>
</dbReference>